<dbReference type="PANTHER" id="PTHR23153:SF38">
    <property type="entry name" value="UBX DOMAIN-CONTAINING PROTEIN 6"/>
    <property type="match status" value="1"/>
</dbReference>
<proteinExistence type="predicted"/>
<feature type="region of interest" description="Disordered" evidence="1">
    <location>
        <begin position="54"/>
        <end position="154"/>
    </location>
</feature>
<feature type="compositionally biased region" description="Low complexity" evidence="1">
    <location>
        <begin position="21"/>
        <end position="38"/>
    </location>
</feature>
<name>A0A811KRN9_9BILA</name>
<dbReference type="Gene3D" id="1.20.58.2190">
    <property type="match status" value="1"/>
</dbReference>
<dbReference type="Gene3D" id="3.10.20.90">
    <property type="entry name" value="Phosphatidylinositol 3-kinase Catalytic Subunit, Chain A, domain 1"/>
    <property type="match status" value="1"/>
</dbReference>
<dbReference type="Proteomes" id="UP000614601">
    <property type="component" value="Unassembled WGS sequence"/>
</dbReference>
<protein>
    <recommendedName>
        <fullName evidence="2">UBX domain-containing protein</fullName>
    </recommendedName>
</protein>
<gene>
    <name evidence="3" type="ORF">BOKJ2_LOCUS8039</name>
</gene>
<feature type="compositionally biased region" description="Basic and acidic residues" evidence="1">
    <location>
        <begin position="122"/>
        <end position="154"/>
    </location>
</feature>
<dbReference type="GO" id="GO:0005737">
    <property type="term" value="C:cytoplasm"/>
    <property type="evidence" value="ECO:0007669"/>
    <property type="project" value="TreeGrafter"/>
</dbReference>
<dbReference type="SUPFAM" id="SSF143503">
    <property type="entry name" value="PUG domain-like"/>
    <property type="match status" value="1"/>
</dbReference>
<evidence type="ECO:0000313" key="4">
    <source>
        <dbReference type="Proteomes" id="UP000614601"/>
    </source>
</evidence>
<evidence type="ECO:0000259" key="2">
    <source>
        <dbReference type="PROSITE" id="PS50033"/>
    </source>
</evidence>
<dbReference type="OrthoDB" id="49605at2759"/>
<dbReference type="AlphaFoldDB" id="A0A811KRN9"/>
<dbReference type="SUPFAM" id="SSF54236">
    <property type="entry name" value="Ubiquitin-like"/>
    <property type="match status" value="1"/>
</dbReference>
<evidence type="ECO:0000313" key="3">
    <source>
        <dbReference type="EMBL" id="CAD5218829.1"/>
    </source>
</evidence>
<organism evidence="3 4">
    <name type="scientific">Bursaphelenchus okinawaensis</name>
    <dbReference type="NCBI Taxonomy" id="465554"/>
    <lineage>
        <taxon>Eukaryota</taxon>
        <taxon>Metazoa</taxon>
        <taxon>Ecdysozoa</taxon>
        <taxon>Nematoda</taxon>
        <taxon>Chromadorea</taxon>
        <taxon>Rhabditida</taxon>
        <taxon>Tylenchina</taxon>
        <taxon>Tylenchomorpha</taxon>
        <taxon>Aphelenchoidea</taxon>
        <taxon>Aphelenchoididae</taxon>
        <taxon>Bursaphelenchus</taxon>
    </lineage>
</organism>
<dbReference type="SMART" id="SM00580">
    <property type="entry name" value="PUG"/>
    <property type="match status" value="1"/>
</dbReference>
<dbReference type="PANTHER" id="PTHR23153">
    <property type="entry name" value="UBX-RELATED"/>
    <property type="match status" value="1"/>
</dbReference>
<dbReference type="PROSITE" id="PS50033">
    <property type="entry name" value="UBX"/>
    <property type="match status" value="1"/>
</dbReference>
<feature type="compositionally biased region" description="Basic residues" evidence="1">
    <location>
        <begin position="1"/>
        <end position="10"/>
    </location>
</feature>
<dbReference type="EMBL" id="CAJFCW020000004">
    <property type="protein sequence ID" value="CAG9111887.1"/>
    <property type="molecule type" value="Genomic_DNA"/>
</dbReference>
<accession>A0A811KRN9</accession>
<reference evidence="3" key="1">
    <citation type="submission" date="2020-09" db="EMBL/GenBank/DDBJ databases">
        <authorList>
            <person name="Kikuchi T."/>
        </authorList>
    </citation>
    <scope>NUCLEOTIDE SEQUENCE</scope>
    <source>
        <strain evidence="3">SH1</strain>
    </source>
</reference>
<feature type="region of interest" description="Disordered" evidence="1">
    <location>
        <begin position="1"/>
        <end position="40"/>
    </location>
</feature>
<dbReference type="Pfam" id="PF09409">
    <property type="entry name" value="PUB"/>
    <property type="match status" value="1"/>
</dbReference>
<dbReference type="Proteomes" id="UP000783686">
    <property type="component" value="Unassembled WGS sequence"/>
</dbReference>
<dbReference type="InterPro" id="IPR029071">
    <property type="entry name" value="Ubiquitin-like_domsf"/>
</dbReference>
<keyword evidence="4" id="KW-1185">Reference proteome</keyword>
<dbReference type="Pfam" id="PF00789">
    <property type="entry name" value="UBX"/>
    <property type="match status" value="1"/>
</dbReference>
<comment type="caution">
    <text evidence="3">The sequence shown here is derived from an EMBL/GenBank/DDBJ whole genome shotgun (WGS) entry which is preliminary data.</text>
</comment>
<feature type="compositionally biased region" description="Polar residues" evidence="1">
    <location>
        <begin position="66"/>
        <end position="100"/>
    </location>
</feature>
<dbReference type="EMBL" id="CAJFDH010000004">
    <property type="protein sequence ID" value="CAD5218829.1"/>
    <property type="molecule type" value="Genomic_DNA"/>
</dbReference>
<dbReference type="InterPro" id="IPR001012">
    <property type="entry name" value="UBX_dom"/>
</dbReference>
<sequence length="488" mass="55664">MCSKKNRKFQTKPTDKQDPISVQTNSSTTTSETVEASSDAMNKLKKFLQEKKLDKKFKSAGKGQTLAGSGSPARSPQASSAVPSYQPPSDSETRRQTASQLADAVEKRLQGSEKNLTYAQKKIREQARRELEEEERKKKLESGEVDARKDERDGEKLFEHTEQISSVSYTCELLDDDIVLPRKEMIDAVEQFLTAHLSEEPIEAAIIMFWSLNQKEKIDIALPIIHKYISNILLNPDEPKFRKIKTTNKVFIEKVKPVKGAVDFLRGVGFREELMDGPDGAKETFLVFQNTESDALGVLEDYMAALQYGEPVSLKLYRDPKVFRVDSSKPIPKAEVPSDFFILSPEELKREQKQREQEAERLQTLRTSKMREEDARLRKYNYKYTLIRIRFPNHIVLQGVFGVHEKFSTLREFIASKLQTQSGTFVLTDPTNGGQTFSNDEKSFADYGLMPAAVVFFDWDQDTMAQFAQQNLQPSFLTQELNQKAQVL</sequence>
<dbReference type="InterPro" id="IPR018997">
    <property type="entry name" value="PUB_domain"/>
</dbReference>
<feature type="domain" description="UBX" evidence="2">
    <location>
        <begin position="387"/>
        <end position="457"/>
    </location>
</feature>
<dbReference type="InterPro" id="IPR036339">
    <property type="entry name" value="PUB-like_dom_sf"/>
</dbReference>
<evidence type="ECO:0000256" key="1">
    <source>
        <dbReference type="SAM" id="MobiDB-lite"/>
    </source>
</evidence>